<dbReference type="STRING" id="999630.TUZN_0288"/>
<evidence type="ECO:0000313" key="3">
    <source>
        <dbReference type="Proteomes" id="UP000008138"/>
    </source>
</evidence>
<keyword evidence="1" id="KW-0812">Transmembrane</keyword>
<dbReference type="RefSeq" id="WP_013679122.1">
    <property type="nucleotide sequence ID" value="NC_015315.1"/>
</dbReference>
<dbReference type="EMBL" id="CP002590">
    <property type="protein sequence ID" value="AEA11786.1"/>
    <property type="molecule type" value="Genomic_DNA"/>
</dbReference>
<proteinExistence type="predicted"/>
<keyword evidence="1" id="KW-1133">Transmembrane helix</keyword>
<dbReference type="eggNOG" id="arCOG05641">
    <property type="taxonomic scope" value="Archaea"/>
</dbReference>
<protein>
    <submittedName>
        <fullName evidence="2">Uncharacterized protein</fullName>
    </submittedName>
</protein>
<accession>F2L2C1</accession>
<dbReference type="KEGG" id="tuz:TUZN_0288"/>
<feature type="transmembrane region" description="Helical" evidence="1">
    <location>
        <begin position="6"/>
        <end position="23"/>
    </location>
</feature>
<name>F2L2C1_THEU7</name>
<dbReference type="GeneID" id="10359835"/>
<dbReference type="HOGENOM" id="CLU_095960_0_0_2"/>
<keyword evidence="1" id="KW-0472">Membrane</keyword>
<evidence type="ECO:0000256" key="1">
    <source>
        <dbReference type="SAM" id="Phobius"/>
    </source>
</evidence>
<reference key="2">
    <citation type="submission" date="2011-03" db="EMBL/GenBank/DDBJ databases">
        <title>Complete genome sequence of the thermoacidophilic crenarchaeon Thermoproteus uzoniensis 768-20.</title>
        <authorList>
            <person name="Mardanov A.V."/>
            <person name="Gumerov V.M."/>
            <person name="Beletsky A.V."/>
            <person name="Prokofeva M.I."/>
            <person name="Bonch-Osmolovskaya E.A."/>
            <person name="Ravin N.V."/>
            <person name="Skryabin K.G."/>
        </authorList>
    </citation>
    <scope>NUCLEOTIDE SEQUENCE</scope>
    <source>
        <strain>768-20</strain>
    </source>
</reference>
<dbReference type="Proteomes" id="UP000008138">
    <property type="component" value="Chromosome"/>
</dbReference>
<dbReference type="AlphaFoldDB" id="F2L2C1"/>
<gene>
    <name evidence="2" type="ordered locus">TUZN_0288</name>
</gene>
<dbReference type="OrthoDB" id="28543at2157"/>
<evidence type="ECO:0000313" key="2">
    <source>
        <dbReference type="EMBL" id="AEA11786.1"/>
    </source>
</evidence>
<sequence length="240" mass="26983">MDAIYVVLAALGVLEVWIAVYLYRSLRTLQSLVYPILANLVWIRTHTYTLVDNLTDMLAARGVISSEEVVALKSLSQPKIPTPEDLDKVEELLSKRPEELTDSDLNEIKRIALALLTWPSQNAAKLAMKLLLFASQVERGRDAVKLADKVEVSYIAETCTVRLQLRRGESVEVVEEADGDCVSKRVEALRRLARREEPGDAAALNMYRLCRTRNDAGCRALMSQLSSLERKSLDLLLRDE</sequence>
<reference evidence="2 3" key="1">
    <citation type="journal article" date="2011" name="J. Bacteriol.">
        <title>Complete genome sequence of the thermoacidophilic crenarchaeon Thermoproteus uzoniensis 768-20.</title>
        <authorList>
            <person name="Mardanov A.V."/>
            <person name="Gumerov V.M."/>
            <person name="Beletsky A.V."/>
            <person name="Prokofeva M.I."/>
            <person name="Bonch-Osmolovskaya E.A."/>
            <person name="Ravin N.V."/>
            <person name="Skryabin K.G."/>
        </authorList>
    </citation>
    <scope>NUCLEOTIDE SEQUENCE [LARGE SCALE GENOMIC DNA]</scope>
    <source>
        <strain evidence="2 3">768-20</strain>
    </source>
</reference>
<keyword evidence="3" id="KW-1185">Reference proteome</keyword>
<organism evidence="2 3">
    <name type="scientific">Thermoproteus uzoniensis (strain 768-20)</name>
    <dbReference type="NCBI Taxonomy" id="999630"/>
    <lineage>
        <taxon>Archaea</taxon>
        <taxon>Thermoproteota</taxon>
        <taxon>Thermoprotei</taxon>
        <taxon>Thermoproteales</taxon>
        <taxon>Thermoproteaceae</taxon>
        <taxon>Thermoproteus</taxon>
    </lineage>
</organism>